<protein>
    <submittedName>
        <fullName evidence="1">Histidine phosphatase family protein</fullName>
    </submittedName>
</protein>
<organism evidence="1 2">
    <name type="scientific">Pontibacter qinzhouensis</name>
    <dbReference type="NCBI Taxonomy" id="2603253"/>
    <lineage>
        <taxon>Bacteria</taxon>
        <taxon>Pseudomonadati</taxon>
        <taxon>Bacteroidota</taxon>
        <taxon>Cytophagia</taxon>
        <taxon>Cytophagales</taxon>
        <taxon>Hymenobacteraceae</taxon>
        <taxon>Pontibacter</taxon>
    </lineage>
</organism>
<dbReference type="InterPro" id="IPR013078">
    <property type="entry name" value="His_Pase_superF_clade-1"/>
</dbReference>
<keyword evidence="2" id="KW-1185">Reference proteome</keyword>
<accession>A0A5C8K805</accession>
<gene>
    <name evidence="1" type="ORF">FVR03_12130</name>
</gene>
<name>A0A5C8K805_9BACT</name>
<evidence type="ECO:0000313" key="2">
    <source>
        <dbReference type="Proteomes" id="UP000321926"/>
    </source>
</evidence>
<dbReference type="Pfam" id="PF00300">
    <property type="entry name" value="His_Phos_1"/>
    <property type="match status" value="1"/>
</dbReference>
<proteinExistence type="predicted"/>
<reference evidence="1 2" key="1">
    <citation type="submission" date="2019-08" db="EMBL/GenBank/DDBJ databases">
        <authorList>
            <person name="Shi S."/>
        </authorList>
    </citation>
    <scope>NUCLEOTIDE SEQUENCE [LARGE SCALE GENOMIC DNA]</scope>
    <source>
        <strain evidence="1 2">GY10130</strain>
    </source>
</reference>
<evidence type="ECO:0000313" key="1">
    <source>
        <dbReference type="EMBL" id="TXK45774.1"/>
    </source>
</evidence>
<dbReference type="InterPro" id="IPR029033">
    <property type="entry name" value="His_PPase_superfam"/>
</dbReference>
<dbReference type="Gene3D" id="3.40.50.1240">
    <property type="entry name" value="Phosphoglycerate mutase-like"/>
    <property type="match status" value="1"/>
</dbReference>
<dbReference type="SUPFAM" id="SSF53254">
    <property type="entry name" value="Phosphoglycerate mutase-like"/>
    <property type="match status" value="1"/>
</dbReference>
<sequence length="174" mass="19988">MVEKRGLYNFRAASQFISDYDAAHVEEFVFEHHALPAGAYKKIFCSTLIRSQLTAKAIFGDEAALVVMPEFREFERKVFALPWLRLPVTFWLAVARVLWFMGFNSRGIETFKQARKRAKQCATVLAQEAEENKAAIVVAHGLLNNFIMRELRRMGWRLQEKGGSGFLAVNIMER</sequence>
<dbReference type="AlphaFoldDB" id="A0A5C8K805"/>
<dbReference type="EMBL" id="VRTY01000041">
    <property type="protein sequence ID" value="TXK45774.1"/>
    <property type="molecule type" value="Genomic_DNA"/>
</dbReference>
<dbReference type="OrthoDB" id="892470at2"/>
<dbReference type="Proteomes" id="UP000321926">
    <property type="component" value="Unassembled WGS sequence"/>
</dbReference>
<comment type="caution">
    <text evidence="1">The sequence shown here is derived from an EMBL/GenBank/DDBJ whole genome shotgun (WGS) entry which is preliminary data.</text>
</comment>